<keyword evidence="5" id="KW-1185">Reference proteome</keyword>
<sequence length="157" mass="17271">MAVFRWGNPLHSLPDLEREMDRWMKSMDLAFEGLRLGRPFPALNVYATADAYLITAELPGCDVKDLEIHVADGKLTVSGVRSPQADVPADRFRRSERASGAWERIVALPERVDEHHIGAELTNGLLRVTLPKLPATAPRHIKLNDAPASAESSANPA</sequence>
<dbReference type="RefSeq" id="WP_175517175.1">
    <property type="nucleotide sequence ID" value="NZ_FOQD01000003.1"/>
</dbReference>
<proteinExistence type="inferred from homology"/>
<dbReference type="Gene3D" id="2.60.40.790">
    <property type="match status" value="1"/>
</dbReference>
<gene>
    <name evidence="4" type="ORF">SAMN05421753_103329</name>
</gene>
<dbReference type="InterPro" id="IPR002068">
    <property type="entry name" value="A-crystallin/Hsp20_dom"/>
</dbReference>
<dbReference type="Proteomes" id="UP000199518">
    <property type="component" value="Unassembled WGS sequence"/>
</dbReference>
<protein>
    <submittedName>
        <fullName evidence="4">HSP20 family protein</fullName>
    </submittedName>
</protein>
<dbReference type="InterPro" id="IPR008978">
    <property type="entry name" value="HSP20-like_chaperone"/>
</dbReference>
<feature type="domain" description="SHSP" evidence="3">
    <location>
        <begin position="34"/>
        <end position="149"/>
    </location>
</feature>
<name>A0A1I3DMX4_9PLAN</name>
<reference evidence="5" key="1">
    <citation type="submission" date="2016-10" db="EMBL/GenBank/DDBJ databases">
        <authorList>
            <person name="Varghese N."/>
            <person name="Submissions S."/>
        </authorList>
    </citation>
    <scope>NUCLEOTIDE SEQUENCE [LARGE SCALE GENOMIC DNA]</scope>
    <source>
        <strain evidence="5">DSM 26348</strain>
    </source>
</reference>
<evidence type="ECO:0000313" key="4">
    <source>
        <dbReference type="EMBL" id="SFH88077.1"/>
    </source>
</evidence>
<dbReference type="CDD" id="cd06464">
    <property type="entry name" value="ACD_sHsps-like"/>
    <property type="match status" value="1"/>
</dbReference>
<dbReference type="Pfam" id="PF00011">
    <property type="entry name" value="HSP20"/>
    <property type="match status" value="1"/>
</dbReference>
<evidence type="ECO:0000313" key="5">
    <source>
        <dbReference type="Proteomes" id="UP000199518"/>
    </source>
</evidence>
<evidence type="ECO:0000256" key="2">
    <source>
        <dbReference type="RuleBase" id="RU003616"/>
    </source>
</evidence>
<dbReference type="PANTHER" id="PTHR11527">
    <property type="entry name" value="HEAT-SHOCK PROTEIN 20 FAMILY MEMBER"/>
    <property type="match status" value="1"/>
</dbReference>
<accession>A0A1I3DMX4</accession>
<dbReference type="InterPro" id="IPR031107">
    <property type="entry name" value="Small_HSP"/>
</dbReference>
<dbReference type="EMBL" id="FOQD01000003">
    <property type="protein sequence ID" value="SFH88077.1"/>
    <property type="molecule type" value="Genomic_DNA"/>
</dbReference>
<evidence type="ECO:0000256" key="1">
    <source>
        <dbReference type="PROSITE-ProRule" id="PRU00285"/>
    </source>
</evidence>
<dbReference type="PROSITE" id="PS01031">
    <property type="entry name" value="SHSP"/>
    <property type="match status" value="1"/>
</dbReference>
<organism evidence="4 5">
    <name type="scientific">Planctomicrobium piriforme</name>
    <dbReference type="NCBI Taxonomy" id="1576369"/>
    <lineage>
        <taxon>Bacteria</taxon>
        <taxon>Pseudomonadati</taxon>
        <taxon>Planctomycetota</taxon>
        <taxon>Planctomycetia</taxon>
        <taxon>Planctomycetales</taxon>
        <taxon>Planctomycetaceae</taxon>
        <taxon>Planctomicrobium</taxon>
    </lineage>
</organism>
<dbReference type="STRING" id="1576369.SAMN05421753_103329"/>
<comment type="similarity">
    <text evidence="1 2">Belongs to the small heat shock protein (HSP20) family.</text>
</comment>
<dbReference type="SUPFAM" id="SSF49764">
    <property type="entry name" value="HSP20-like chaperones"/>
    <property type="match status" value="1"/>
</dbReference>
<dbReference type="AlphaFoldDB" id="A0A1I3DMX4"/>
<evidence type="ECO:0000259" key="3">
    <source>
        <dbReference type="PROSITE" id="PS01031"/>
    </source>
</evidence>